<dbReference type="Proteomes" id="UP000464884">
    <property type="component" value="Chromosome"/>
</dbReference>
<evidence type="ECO:0000313" key="1">
    <source>
        <dbReference type="EMBL" id="QHB62716.1"/>
    </source>
</evidence>
<sequence>MTKDYEDRRLALAADMNRMGGAAMLDMADSIRRDRDAVERARAVLDRLRPEDRDAVDGAFDVVGRMGGGFGLEGTRAALGIGADALGLAARMEPVS</sequence>
<dbReference type="RefSeq" id="WP_159140616.1">
    <property type="nucleotide sequence ID" value="NZ_CP047129.1"/>
</dbReference>
<accession>A0A6I6QYG7</accession>
<gene>
    <name evidence="1" type="ORF">F3K97_05165</name>
</gene>
<proteinExistence type="predicted"/>
<name>A0A6I6QYG7_BIFAD</name>
<organism evidence="1 2">
    <name type="scientific">Bifidobacterium adolescentis</name>
    <dbReference type="NCBI Taxonomy" id="1680"/>
    <lineage>
        <taxon>Bacteria</taxon>
        <taxon>Bacillati</taxon>
        <taxon>Actinomycetota</taxon>
        <taxon>Actinomycetes</taxon>
        <taxon>Bifidobacteriales</taxon>
        <taxon>Bifidobacteriaceae</taxon>
        <taxon>Bifidobacterium</taxon>
    </lineage>
</organism>
<evidence type="ECO:0000313" key="2">
    <source>
        <dbReference type="Proteomes" id="UP000464884"/>
    </source>
</evidence>
<dbReference type="AlphaFoldDB" id="A0A6I6QYG7"/>
<reference evidence="1 2" key="1">
    <citation type="submission" date="2019-12" db="EMBL/GenBank/DDBJ databases">
        <title>Draft Genome Sequence of Bifidobacterium adolescentis ZJ2.</title>
        <authorList>
            <person name="Jin Z."/>
        </authorList>
    </citation>
    <scope>NUCLEOTIDE SEQUENCE [LARGE SCALE GENOMIC DNA]</scope>
    <source>
        <strain evidence="1 2">ZJ2</strain>
    </source>
</reference>
<dbReference type="EMBL" id="CP047129">
    <property type="protein sequence ID" value="QHB62716.1"/>
    <property type="molecule type" value="Genomic_DNA"/>
</dbReference>
<protein>
    <submittedName>
        <fullName evidence="1">Uncharacterized protein</fullName>
    </submittedName>
</protein>